<dbReference type="Proteomes" id="UP000184476">
    <property type="component" value="Unassembled WGS sequence"/>
</dbReference>
<dbReference type="AlphaFoldDB" id="A0A1M4VNV7"/>
<evidence type="ECO:0000313" key="2">
    <source>
        <dbReference type="EMBL" id="SHE70608.1"/>
    </source>
</evidence>
<gene>
    <name evidence="2" type="ORF">SAMN05444392_102454</name>
</gene>
<evidence type="ECO:0000313" key="3">
    <source>
        <dbReference type="Proteomes" id="UP000184476"/>
    </source>
</evidence>
<sequence>MTTDKQKRENHLFCQLYLRGKKKGWKEVYVFHAISSQLRISVEECRRRFQHLRIELDRLDFLDQLSQLEAQIESLQKQIMMLQGELQQALVGYKQMEAMLFEQNQLLIRLMGEEHPYLRIHSG</sequence>
<reference evidence="2 3" key="1">
    <citation type="submission" date="2016-11" db="EMBL/GenBank/DDBJ databases">
        <authorList>
            <person name="Jaros S."/>
            <person name="Januszkiewicz K."/>
            <person name="Wedrychowicz H."/>
        </authorList>
    </citation>
    <scope>NUCLEOTIDE SEQUENCE [LARGE SCALE GENOMIC DNA]</scope>
    <source>
        <strain evidence="2 3">DSM 44666</strain>
    </source>
</reference>
<organism evidence="2 3">
    <name type="scientific">Seinonella peptonophila</name>
    <dbReference type="NCBI Taxonomy" id="112248"/>
    <lineage>
        <taxon>Bacteria</taxon>
        <taxon>Bacillati</taxon>
        <taxon>Bacillota</taxon>
        <taxon>Bacilli</taxon>
        <taxon>Bacillales</taxon>
        <taxon>Thermoactinomycetaceae</taxon>
        <taxon>Seinonella</taxon>
    </lineage>
</organism>
<feature type="coiled-coil region" evidence="1">
    <location>
        <begin position="58"/>
        <end position="85"/>
    </location>
</feature>
<keyword evidence="3" id="KW-1185">Reference proteome</keyword>
<name>A0A1M4VNV7_9BACL</name>
<accession>A0A1M4VNV7</accession>
<keyword evidence="1" id="KW-0175">Coiled coil</keyword>
<proteinExistence type="predicted"/>
<protein>
    <submittedName>
        <fullName evidence="2">Uncharacterized protein</fullName>
    </submittedName>
</protein>
<dbReference type="EMBL" id="FQVL01000002">
    <property type="protein sequence ID" value="SHE70608.1"/>
    <property type="molecule type" value="Genomic_DNA"/>
</dbReference>
<evidence type="ECO:0000256" key="1">
    <source>
        <dbReference type="SAM" id="Coils"/>
    </source>
</evidence>
<dbReference type="RefSeq" id="WP_139279003.1">
    <property type="nucleotide sequence ID" value="NZ_FQVL01000002.1"/>
</dbReference>